<gene>
    <name evidence="2" type="ORF">FSP39_021810</name>
</gene>
<reference evidence="2" key="1">
    <citation type="submission" date="2019-08" db="EMBL/GenBank/DDBJ databases">
        <title>The improved chromosome-level genome for the pearl oyster Pinctada fucata martensii using PacBio sequencing and Hi-C.</title>
        <authorList>
            <person name="Zheng Z."/>
        </authorList>
    </citation>
    <scope>NUCLEOTIDE SEQUENCE</scope>
    <source>
        <strain evidence="2">ZZ-2019</strain>
        <tissue evidence="2">Adductor muscle</tissue>
    </source>
</reference>
<organism evidence="2 3">
    <name type="scientific">Pinctada imbricata</name>
    <name type="common">Atlantic pearl-oyster</name>
    <name type="synonym">Pinctada martensii</name>
    <dbReference type="NCBI Taxonomy" id="66713"/>
    <lineage>
        <taxon>Eukaryota</taxon>
        <taxon>Metazoa</taxon>
        <taxon>Spiralia</taxon>
        <taxon>Lophotrochozoa</taxon>
        <taxon>Mollusca</taxon>
        <taxon>Bivalvia</taxon>
        <taxon>Autobranchia</taxon>
        <taxon>Pteriomorphia</taxon>
        <taxon>Pterioida</taxon>
        <taxon>Pterioidea</taxon>
        <taxon>Pteriidae</taxon>
        <taxon>Pinctada</taxon>
    </lineage>
</organism>
<dbReference type="AlphaFoldDB" id="A0AA88YNA2"/>
<dbReference type="EMBL" id="VSWD01000001">
    <property type="protein sequence ID" value="KAK3109048.1"/>
    <property type="molecule type" value="Genomic_DNA"/>
</dbReference>
<comment type="caution">
    <text evidence="2">The sequence shown here is derived from an EMBL/GenBank/DDBJ whole genome shotgun (WGS) entry which is preliminary data.</text>
</comment>
<evidence type="ECO:0000313" key="2">
    <source>
        <dbReference type="EMBL" id="KAK3109048.1"/>
    </source>
</evidence>
<proteinExistence type="predicted"/>
<sequence length="539" mass="61751">MWWHREHILSILLGFVQILIVSAVVPFITDNSSERLSLEEGSWVGTETSREVQWAETAFRHVMSLDCKNVFFTTAKECEALQTIPKSSFIVHVAPFTGSSEYIVMLPDEKLTRKDTHQGVVVLDPYPSANFGHLVVVFYVDNKRREKCLNKNGIYIDSSSDCLTFALKRRCKNAIKRNTKRKHWARRCEINFLPVVNLKHRKRSSVSDKRYNYLKCWKDLKGYGNCPDLRPEIDAKDLICNPIRDNTKRCSTTHEMVHTNCKIFEICDQAVLISGGWNRETSGVRFKHNLAAFYRMLRQYNFKKSNIKIFYANGASGLNIPGEHAHQVHPAAMKLALRYHIQTLCRSPHCVNSLVIYMNSPSKNDGSSLLWDVDKDGLASNSEVYTVKEFKEDLSHCTANYVHVVVDQSFAGQLADSFRNSPNHRNVIVFAGSKDNEYAYDDEYTRHWVTSNHTQDCTWHIHQQSKNNLKHSSPEAQEGEKGEVRTTIFGAPCNVIPPFTHRELRRDYLGCQPLPTAVWIKKLLASAKGIDFMKTSWSG</sequence>
<name>A0AA88YNA2_PINIB</name>
<feature type="chain" id="PRO_5041742484" evidence="1">
    <location>
        <begin position="24"/>
        <end position="539"/>
    </location>
</feature>
<dbReference type="PANTHER" id="PTHR35842">
    <property type="entry name" value="SI:CH211-67E16.11"/>
    <property type="match status" value="1"/>
</dbReference>
<accession>A0AA88YNA2</accession>
<feature type="signal peptide" evidence="1">
    <location>
        <begin position="1"/>
        <end position="23"/>
    </location>
</feature>
<dbReference type="PANTHER" id="PTHR35842:SF1">
    <property type="entry name" value="SI:CH211-67E16.11"/>
    <property type="match status" value="1"/>
</dbReference>
<evidence type="ECO:0000256" key="1">
    <source>
        <dbReference type="SAM" id="SignalP"/>
    </source>
</evidence>
<dbReference type="Proteomes" id="UP001186944">
    <property type="component" value="Unassembled WGS sequence"/>
</dbReference>
<keyword evidence="1" id="KW-0732">Signal</keyword>
<evidence type="ECO:0000313" key="3">
    <source>
        <dbReference type="Proteomes" id="UP001186944"/>
    </source>
</evidence>
<protein>
    <submittedName>
        <fullName evidence="2">Uncharacterized protein</fullName>
    </submittedName>
</protein>
<keyword evidence="3" id="KW-1185">Reference proteome</keyword>